<dbReference type="InterPro" id="IPR034660">
    <property type="entry name" value="DinB/YfiT-like"/>
</dbReference>
<reference evidence="2 3" key="1">
    <citation type="submission" date="2014-04" db="EMBL/GenBank/DDBJ databases">
        <title>Whole genome of Muricauda olearia.</title>
        <authorList>
            <person name="Zhang X.-H."/>
            <person name="Tang K."/>
        </authorList>
    </citation>
    <scope>NUCLEOTIDE SEQUENCE [LARGE SCALE GENOMIC DNA]</scope>
    <source>
        <strain evidence="2 3">Th120</strain>
    </source>
</reference>
<name>A0A444VHM6_9FLAO</name>
<dbReference type="Pfam" id="PF12867">
    <property type="entry name" value="DinB_2"/>
    <property type="match status" value="1"/>
</dbReference>
<dbReference type="EMBL" id="JJMP01000011">
    <property type="protein sequence ID" value="RYC50267.1"/>
    <property type="molecule type" value="Genomic_DNA"/>
</dbReference>
<sequence>MQLQEVIEELERNRKVFRETMAHLPHPLIHWKQKPTDWSLLEIICHLVDEEKEDFRARVDHTLQHPDEPLASIDPVGWVTKRDYGGQDFQNKVEQFDKERQISIAWLQTVADLNWENSLYHPELGTMSARSFLYNWLAHDYHHIRQINRIKYQFLKQNSGDSLTYAGNW</sequence>
<dbReference type="AlphaFoldDB" id="A0A444VHM6"/>
<proteinExistence type="predicted"/>
<dbReference type="Gene3D" id="1.20.120.450">
    <property type="entry name" value="dinb family like domain"/>
    <property type="match status" value="1"/>
</dbReference>
<evidence type="ECO:0000313" key="2">
    <source>
        <dbReference type="EMBL" id="RYC50267.1"/>
    </source>
</evidence>
<gene>
    <name evidence="2" type="ORF">DN53_06315</name>
</gene>
<evidence type="ECO:0000313" key="3">
    <source>
        <dbReference type="Proteomes" id="UP000290261"/>
    </source>
</evidence>
<dbReference type="InterPro" id="IPR024775">
    <property type="entry name" value="DinB-like"/>
</dbReference>
<accession>A0A444VHM6</accession>
<feature type="domain" description="DinB-like" evidence="1">
    <location>
        <begin position="9"/>
        <end position="147"/>
    </location>
</feature>
<comment type="caution">
    <text evidence="2">The sequence shown here is derived from an EMBL/GenBank/DDBJ whole genome shotgun (WGS) entry which is preliminary data.</text>
</comment>
<dbReference type="SUPFAM" id="SSF109854">
    <property type="entry name" value="DinB/YfiT-like putative metalloenzymes"/>
    <property type="match status" value="1"/>
</dbReference>
<evidence type="ECO:0000259" key="1">
    <source>
        <dbReference type="Pfam" id="PF12867"/>
    </source>
</evidence>
<dbReference type="Proteomes" id="UP000290261">
    <property type="component" value="Unassembled WGS sequence"/>
</dbReference>
<dbReference type="RefSeq" id="WP_129656116.1">
    <property type="nucleotide sequence ID" value="NZ_ML142915.1"/>
</dbReference>
<organism evidence="2 3">
    <name type="scientific">Flagellimonas olearia</name>
    <dbReference type="NCBI Taxonomy" id="552546"/>
    <lineage>
        <taxon>Bacteria</taxon>
        <taxon>Pseudomonadati</taxon>
        <taxon>Bacteroidota</taxon>
        <taxon>Flavobacteriia</taxon>
        <taxon>Flavobacteriales</taxon>
        <taxon>Flavobacteriaceae</taxon>
        <taxon>Flagellimonas</taxon>
    </lineage>
</organism>
<protein>
    <recommendedName>
        <fullName evidence="1">DinB-like domain-containing protein</fullName>
    </recommendedName>
</protein>
<keyword evidence="3" id="KW-1185">Reference proteome</keyword>